<evidence type="ECO:0000256" key="8">
    <source>
        <dbReference type="SAM" id="SignalP"/>
    </source>
</evidence>
<feature type="signal peptide" evidence="8">
    <location>
        <begin position="1"/>
        <end position="21"/>
    </location>
</feature>
<dbReference type="InterPro" id="IPR003423">
    <property type="entry name" value="OMP_efflux"/>
</dbReference>
<dbReference type="SUPFAM" id="SSF56954">
    <property type="entry name" value="Outer membrane efflux proteins (OEP)"/>
    <property type="match status" value="1"/>
</dbReference>
<dbReference type="Proteomes" id="UP001310022">
    <property type="component" value="Unassembled WGS sequence"/>
</dbReference>
<dbReference type="Pfam" id="PF02321">
    <property type="entry name" value="OEP"/>
    <property type="match status" value="2"/>
</dbReference>
<keyword evidence="7" id="KW-0998">Cell outer membrane</keyword>
<evidence type="ECO:0000256" key="4">
    <source>
        <dbReference type="ARBA" id="ARBA00022452"/>
    </source>
</evidence>
<feature type="chain" id="PRO_5043036862" evidence="8">
    <location>
        <begin position="22"/>
        <end position="454"/>
    </location>
</feature>
<proteinExistence type="inferred from homology"/>
<evidence type="ECO:0000256" key="6">
    <source>
        <dbReference type="ARBA" id="ARBA00023136"/>
    </source>
</evidence>
<keyword evidence="8" id="KW-0732">Signal</keyword>
<dbReference type="PANTHER" id="PTHR30026">
    <property type="entry name" value="OUTER MEMBRANE PROTEIN TOLC"/>
    <property type="match status" value="1"/>
</dbReference>
<dbReference type="EMBL" id="BQKE01000001">
    <property type="protein sequence ID" value="GJM60713.1"/>
    <property type="molecule type" value="Genomic_DNA"/>
</dbReference>
<evidence type="ECO:0000313" key="10">
    <source>
        <dbReference type="Proteomes" id="UP001310022"/>
    </source>
</evidence>
<sequence length="454" mass="50964">MKINKYLLIGGLLFLSNSLWAQDKDTTALPGLLNLQKAIEVALVNNYDLKIAQNQLKQSENSATAGNAGLLPSLTANGGTEYSVNNTEMQFVNMGETPSAGEVINIDGAETLTYNGNVRMDYTLFDGFGNVYTYKKLKDANDLQQTLFRQQMEMTIFQVAQQYYEVARSQQNWHLAKSSLAISKDRYVRAVDQKAFGQANQLDLLNAEVDMNSDSTTLLQAEQQFVMAVKDLNVILGVAVQETFEVDDQIAFREDINMEDVLANTMTNNAALVTQQKQEGISEWDMKITKARKMPSISAYGSYGYSHMDTDAGQILYNESKGFTGGLTASFNIFNGRQQRTAEQNAKLDLMSEQERSRQIMAEVERDAANAITDYQYKRRIVELQKSSLQQAELNFETTKEMYALGRATSIEFRTAQENLLSVANRYSDAQYQAKIAEFYLLQLSGSLIGDYQQ</sequence>
<dbReference type="GO" id="GO:0015288">
    <property type="term" value="F:porin activity"/>
    <property type="evidence" value="ECO:0007669"/>
    <property type="project" value="TreeGrafter"/>
</dbReference>
<evidence type="ECO:0000256" key="5">
    <source>
        <dbReference type="ARBA" id="ARBA00022692"/>
    </source>
</evidence>
<keyword evidence="3" id="KW-0813">Transport</keyword>
<evidence type="ECO:0000313" key="9">
    <source>
        <dbReference type="EMBL" id="GJM60713.1"/>
    </source>
</evidence>
<accession>A0AAN4VVZ5</accession>
<evidence type="ECO:0000256" key="7">
    <source>
        <dbReference type="ARBA" id="ARBA00023237"/>
    </source>
</evidence>
<dbReference type="PANTHER" id="PTHR30026:SF20">
    <property type="entry name" value="OUTER MEMBRANE PROTEIN TOLC"/>
    <property type="match status" value="1"/>
</dbReference>
<evidence type="ECO:0000256" key="3">
    <source>
        <dbReference type="ARBA" id="ARBA00022448"/>
    </source>
</evidence>
<name>A0AAN4VVZ5_9BACT</name>
<keyword evidence="5" id="KW-0812">Transmembrane</keyword>
<protein>
    <submittedName>
        <fullName evidence="9">Membrane protein</fullName>
    </submittedName>
</protein>
<dbReference type="GO" id="GO:0009279">
    <property type="term" value="C:cell outer membrane"/>
    <property type="evidence" value="ECO:0007669"/>
    <property type="project" value="UniProtKB-SubCell"/>
</dbReference>
<gene>
    <name evidence="9" type="ORF">PEDI_12650</name>
</gene>
<dbReference type="GO" id="GO:1990281">
    <property type="term" value="C:efflux pump complex"/>
    <property type="evidence" value="ECO:0007669"/>
    <property type="project" value="TreeGrafter"/>
</dbReference>
<comment type="similarity">
    <text evidence="2">Belongs to the outer membrane factor (OMF) (TC 1.B.17) family.</text>
</comment>
<dbReference type="GO" id="GO:0015562">
    <property type="term" value="F:efflux transmembrane transporter activity"/>
    <property type="evidence" value="ECO:0007669"/>
    <property type="project" value="InterPro"/>
</dbReference>
<dbReference type="Gene3D" id="1.20.1600.10">
    <property type="entry name" value="Outer membrane efflux proteins (OEP)"/>
    <property type="match status" value="1"/>
</dbReference>
<comment type="subcellular location">
    <subcellularLocation>
        <location evidence="1">Cell outer membrane</location>
    </subcellularLocation>
</comment>
<reference evidence="9 10" key="1">
    <citation type="submission" date="2021-12" db="EMBL/GenBank/DDBJ databases">
        <title>Genome sequencing of bacteria with rrn-lacking chromosome and rrn-plasmid.</title>
        <authorList>
            <person name="Anda M."/>
            <person name="Iwasaki W."/>
        </authorList>
    </citation>
    <scope>NUCLEOTIDE SEQUENCE [LARGE SCALE GENOMIC DNA]</scope>
    <source>
        <strain evidence="9 10">NBRC 15940</strain>
    </source>
</reference>
<keyword evidence="10" id="KW-1185">Reference proteome</keyword>
<evidence type="ECO:0000256" key="2">
    <source>
        <dbReference type="ARBA" id="ARBA00007613"/>
    </source>
</evidence>
<dbReference type="InterPro" id="IPR051906">
    <property type="entry name" value="TolC-like"/>
</dbReference>
<evidence type="ECO:0000256" key="1">
    <source>
        <dbReference type="ARBA" id="ARBA00004442"/>
    </source>
</evidence>
<organism evidence="9 10">
    <name type="scientific">Persicobacter diffluens</name>
    <dbReference type="NCBI Taxonomy" id="981"/>
    <lineage>
        <taxon>Bacteria</taxon>
        <taxon>Pseudomonadati</taxon>
        <taxon>Bacteroidota</taxon>
        <taxon>Cytophagia</taxon>
        <taxon>Cytophagales</taxon>
        <taxon>Persicobacteraceae</taxon>
        <taxon>Persicobacter</taxon>
    </lineage>
</organism>
<dbReference type="AlphaFoldDB" id="A0AAN4VVZ5"/>
<comment type="caution">
    <text evidence="9">The sequence shown here is derived from an EMBL/GenBank/DDBJ whole genome shotgun (WGS) entry which is preliminary data.</text>
</comment>
<keyword evidence="6" id="KW-0472">Membrane</keyword>
<keyword evidence="4" id="KW-1134">Transmembrane beta strand</keyword>